<comment type="caution">
    <text evidence="2">The sequence shown here is derived from an EMBL/GenBank/DDBJ whole genome shotgun (WGS) entry which is preliminary data.</text>
</comment>
<evidence type="ECO:0000313" key="3">
    <source>
        <dbReference type="Proteomes" id="UP001154312"/>
    </source>
</evidence>
<feature type="compositionally biased region" description="Basic and acidic residues" evidence="1">
    <location>
        <begin position="1"/>
        <end position="20"/>
    </location>
</feature>
<organism evidence="2 3">
    <name type="scientific">Pelotomaculum isophthalicicum JI</name>
    <dbReference type="NCBI Taxonomy" id="947010"/>
    <lineage>
        <taxon>Bacteria</taxon>
        <taxon>Bacillati</taxon>
        <taxon>Bacillota</taxon>
        <taxon>Clostridia</taxon>
        <taxon>Eubacteriales</taxon>
        <taxon>Desulfotomaculaceae</taxon>
        <taxon>Pelotomaculum</taxon>
    </lineage>
</organism>
<dbReference type="RefSeq" id="WP_277443850.1">
    <property type="nucleotide sequence ID" value="NZ_JAKOAV010000015.1"/>
</dbReference>
<feature type="region of interest" description="Disordered" evidence="1">
    <location>
        <begin position="1"/>
        <end position="37"/>
    </location>
</feature>
<dbReference type="AlphaFoldDB" id="A0A9X4H474"/>
<protein>
    <submittedName>
        <fullName evidence="2">Uncharacterized protein</fullName>
    </submittedName>
</protein>
<reference evidence="2" key="1">
    <citation type="submission" date="2022-02" db="EMBL/GenBank/DDBJ databases">
        <authorList>
            <person name="Leng L."/>
        </authorList>
    </citation>
    <scope>NUCLEOTIDE SEQUENCE</scope>
    <source>
        <strain evidence="2">JI</strain>
    </source>
</reference>
<gene>
    <name evidence="2" type="ORF">L7E55_09155</name>
</gene>
<sequence length="62" mass="6699">MAVNKECRKSTTARPLERVFNHNPIGPGPVTTEEGLTGPGPVASSLLLFATIFTSNINNQFR</sequence>
<dbReference type="Proteomes" id="UP001154312">
    <property type="component" value="Unassembled WGS sequence"/>
</dbReference>
<accession>A0A9X4H474</accession>
<evidence type="ECO:0000256" key="1">
    <source>
        <dbReference type="SAM" id="MobiDB-lite"/>
    </source>
</evidence>
<proteinExistence type="predicted"/>
<name>A0A9X4H474_9FIRM</name>
<dbReference type="EMBL" id="JAKOAV010000015">
    <property type="protein sequence ID" value="MDF9408523.1"/>
    <property type="molecule type" value="Genomic_DNA"/>
</dbReference>
<evidence type="ECO:0000313" key="2">
    <source>
        <dbReference type="EMBL" id="MDF9408523.1"/>
    </source>
</evidence>
<keyword evidence="3" id="KW-1185">Reference proteome</keyword>